<evidence type="ECO:0008006" key="2">
    <source>
        <dbReference type="Google" id="ProtNLM"/>
    </source>
</evidence>
<dbReference type="AlphaFoldDB" id="A0A0Q9YPX2"/>
<reference evidence="1" key="1">
    <citation type="submission" date="2015-09" db="EMBL/GenBank/DDBJ databases">
        <title>Draft Genome Sequences of Two Novel Amoeba-resistant Intranuclear Bacteria, Candidatus Berkiella cookevillensis and Candidatus Berkiella aquae.</title>
        <authorList>
            <person name="Mehari Y.T."/>
            <person name="Arivett B.A."/>
            <person name="Farone A.L."/>
            <person name="Gunderson J.H."/>
            <person name="Farone M.B."/>
        </authorList>
    </citation>
    <scope>NUCLEOTIDE SEQUENCE [LARGE SCALE GENOMIC DNA]</scope>
    <source>
        <strain evidence="1">CC99</strain>
    </source>
</reference>
<accession>A0A0Q9YPX2</accession>
<protein>
    <recommendedName>
        <fullName evidence="2">DUF721 domain-containing protein</fullName>
    </recommendedName>
</protein>
<organism evidence="1">
    <name type="scientific">Candidatus Berkiella cookevillensis</name>
    <dbReference type="NCBI Taxonomy" id="437022"/>
    <lineage>
        <taxon>Bacteria</taxon>
        <taxon>Pseudomonadati</taxon>
        <taxon>Pseudomonadota</taxon>
        <taxon>Gammaproteobacteria</taxon>
        <taxon>Candidatus Berkiellales</taxon>
        <taxon>Candidatus Berkiellaceae</taxon>
        <taxon>Candidatus Berkiella</taxon>
    </lineage>
</organism>
<sequence>MLKNHQMSQQTKKIDSILSNDDSVFGRLINKAKALSKLDDIIQSVLDAKLKGRYKIAGYEKGVLTFLTDNSATATQIRYQTPEILKRLRSQSQWAGLVTINVKVHHHWHEYIAPPPKEPVGEPVMMSEQSKETLRMLIESLKEDPRNEVIIKSLHKLIASS</sequence>
<dbReference type="Pfam" id="PF05258">
    <property type="entry name" value="DciA"/>
    <property type="match status" value="1"/>
</dbReference>
<name>A0A0Q9YPX2_9GAMM</name>
<comment type="caution">
    <text evidence="1">The sequence shown here is derived from an EMBL/GenBank/DDBJ whole genome shotgun (WGS) entry which is preliminary data.</text>
</comment>
<dbReference type="STRING" id="437022.CC99x_01800"/>
<proteinExistence type="predicted"/>
<dbReference type="InterPro" id="IPR007922">
    <property type="entry name" value="DciA-like"/>
</dbReference>
<evidence type="ECO:0000313" key="1">
    <source>
        <dbReference type="EMBL" id="KRG18088.1"/>
    </source>
</evidence>
<gene>
    <name evidence="1" type="ORF">CC99x_01800</name>
</gene>
<dbReference type="EMBL" id="LKHV01000009">
    <property type="protein sequence ID" value="KRG18088.1"/>
    <property type="molecule type" value="Genomic_DNA"/>
</dbReference>